<proteinExistence type="predicted"/>
<keyword evidence="4" id="KW-1185">Reference proteome</keyword>
<dbReference type="RefSeq" id="WP_314800329.1">
    <property type="nucleotide sequence ID" value="NZ_CP130319.1"/>
</dbReference>
<evidence type="ECO:0000313" key="3">
    <source>
        <dbReference type="EMBL" id="WNR44614.1"/>
    </source>
</evidence>
<gene>
    <name evidence="3" type="ORF">MJB10_00150</name>
</gene>
<keyword evidence="1" id="KW-0472">Membrane</keyword>
<dbReference type="KEGG" id="proo:MJB10_00150"/>
<feature type="transmembrane region" description="Helical" evidence="1">
    <location>
        <begin position="61"/>
        <end position="81"/>
    </location>
</feature>
<dbReference type="Proteomes" id="UP001304650">
    <property type="component" value="Chromosome"/>
</dbReference>
<dbReference type="EMBL" id="CP130319">
    <property type="protein sequence ID" value="WNR44614.1"/>
    <property type="molecule type" value="Genomic_DNA"/>
</dbReference>
<feature type="transmembrane region" description="Helical" evidence="1">
    <location>
        <begin position="20"/>
        <end position="40"/>
    </location>
</feature>
<feature type="transmembrane region" description="Helical" evidence="1">
    <location>
        <begin position="140"/>
        <end position="159"/>
    </location>
</feature>
<organism evidence="3 4">
    <name type="scientific">Paenibacillus roseopurpureus</name>
    <dbReference type="NCBI Taxonomy" id="2918901"/>
    <lineage>
        <taxon>Bacteria</taxon>
        <taxon>Bacillati</taxon>
        <taxon>Bacillota</taxon>
        <taxon>Bacilli</taxon>
        <taxon>Bacillales</taxon>
        <taxon>Paenibacillaceae</taxon>
        <taxon>Paenibacillus</taxon>
    </lineage>
</organism>
<evidence type="ECO:0000256" key="1">
    <source>
        <dbReference type="SAM" id="Phobius"/>
    </source>
</evidence>
<protein>
    <submittedName>
        <fullName evidence="3">DUF1648 domain-containing protein</fullName>
    </submittedName>
</protein>
<feature type="domain" description="DUF1648" evidence="2">
    <location>
        <begin position="26"/>
        <end position="69"/>
    </location>
</feature>
<reference evidence="3" key="1">
    <citation type="submission" date="2022-02" db="EMBL/GenBank/DDBJ databases">
        <title>Paenibacillus sp. MBLB1832 Whole Genome Shotgun Sequencing.</title>
        <authorList>
            <person name="Hwang C.Y."/>
            <person name="Cho E.-S."/>
            <person name="Seo M.-J."/>
        </authorList>
    </citation>
    <scope>NUCLEOTIDE SEQUENCE</scope>
    <source>
        <strain evidence="3">MBLB1832</strain>
    </source>
</reference>
<sequence>MNNRPILPLTKTKLETVFDAISLLAIVSMIVYIAFEWHDLPERIPMHFNGSGEINRWGNKMSVIFPPMISLILYSGLTLLGRVPHVFNYPFPITADNALQQYENGRLFMTSLKTVITILFAFITWSVIRIAKEGNGDINLWILGIILLTLFGTIIFFIVRSYKLK</sequence>
<feature type="transmembrane region" description="Helical" evidence="1">
    <location>
        <begin position="107"/>
        <end position="128"/>
    </location>
</feature>
<evidence type="ECO:0000313" key="4">
    <source>
        <dbReference type="Proteomes" id="UP001304650"/>
    </source>
</evidence>
<dbReference type="Pfam" id="PF07853">
    <property type="entry name" value="DUF1648"/>
    <property type="match status" value="1"/>
</dbReference>
<evidence type="ECO:0000259" key="2">
    <source>
        <dbReference type="Pfam" id="PF07853"/>
    </source>
</evidence>
<dbReference type="AlphaFoldDB" id="A0AA96RKQ9"/>
<keyword evidence="1" id="KW-0812">Transmembrane</keyword>
<dbReference type="InterPro" id="IPR012867">
    <property type="entry name" value="DUF1648"/>
</dbReference>
<accession>A0AA96RKQ9</accession>
<name>A0AA96RKQ9_9BACL</name>
<keyword evidence="1" id="KW-1133">Transmembrane helix</keyword>